<dbReference type="GO" id="GO:0016832">
    <property type="term" value="F:aldehyde-lyase activity"/>
    <property type="evidence" value="ECO:0007669"/>
    <property type="project" value="TreeGrafter"/>
</dbReference>
<evidence type="ECO:0000259" key="5">
    <source>
        <dbReference type="Pfam" id="PF03328"/>
    </source>
</evidence>
<evidence type="ECO:0000256" key="3">
    <source>
        <dbReference type="ARBA" id="ARBA00023239"/>
    </source>
</evidence>
<sequence length="195" mass="21125">MRALNPSAPFTTFLPSTLSRGSKTQSLLCLSKSKSTVHFDFLASSSAAPFKSLVPLRYSVPAYSSKDLSSPVHDSSAASVVSSSGKSQKNRLRDGETLYGLFLLSFSATLAKIAGLAGDDFVLVDMEHDPSRITEAFHCMRALAATRIKSLIPNPRRHQTSTNLRRRHLSAHHILILTTNEGESSASRSLPAARL</sequence>
<feature type="region of interest" description="Disordered" evidence="4">
    <location>
        <begin position="65"/>
        <end position="90"/>
    </location>
</feature>
<protein>
    <recommendedName>
        <fullName evidence="5">HpcH/HpaI aldolase/citrate lyase domain-containing protein</fullName>
    </recommendedName>
</protein>
<dbReference type="EMBL" id="OZ034817">
    <property type="protein sequence ID" value="CAL1380831.1"/>
    <property type="molecule type" value="Genomic_DNA"/>
</dbReference>
<dbReference type="GO" id="GO:0046872">
    <property type="term" value="F:metal ion binding"/>
    <property type="evidence" value="ECO:0007669"/>
    <property type="project" value="UniProtKB-KW"/>
</dbReference>
<evidence type="ECO:0000256" key="1">
    <source>
        <dbReference type="ARBA" id="ARBA00005568"/>
    </source>
</evidence>
<organism evidence="6 7">
    <name type="scientific">Linum trigynum</name>
    <dbReference type="NCBI Taxonomy" id="586398"/>
    <lineage>
        <taxon>Eukaryota</taxon>
        <taxon>Viridiplantae</taxon>
        <taxon>Streptophyta</taxon>
        <taxon>Embryophyta</taxon>
        <taxon>Tracheophyta</taxon>
        <taxon>Spermatophyta</taxon>
        <taxon>Magnoliopsida</taxon>
        <taxon>eudicotyledons</taxon>
        <taxon>Gunneridae</taxon>
        <taxon>Pentapetalae</taxon>
        <taxon>rosids</taxon>
        <taxon>fabids</taxon>
        <taxon>Malpighiales</taxon>
        <taxon>Linaceae</taxon>
        <taxon>Linum</taxon>
    </lineage>
</organism>
<reference evidence="6 7" key="1">
    <citation type="submission" date="2024-04" db="EMBL/GenBank/DDBJ databases">
        <authorList>
            <person name="Fracassetti M."/>
        </authorList>
    </citation>
    <scope>NUCLEOTIDE SEQUENCE [LARGE SCALE GENOMIC DNA]</scope>
</reference>
<dbReference type="Gene3D" id="3.20.20.60">
    <property type="entry name" value="Phosphoenolpyruvate-binding domains"/>
    <property type="match status" value="1"/>
</dbReference>
<evidence type="ECO:0000313" key="6">
    <source>
        <dbReference type="EMBL" id="CAL1380831.1"/>
    </source>
</evidence>
<evidence type="ECO:0000256" key="2">
    <source>
        <dbReference type="ARBA" id="ARBA00022723"/>
    </source>
</evidence>
<feature type="domain" description="HpcH/HpaI aldolase/citrate lyase" evidence="5">
    <location>
        <begin position="99"/>
        <end position="149"/>
    </location>
</feature>
<feature type="compositionally biased region" description="Low complexity" evidence="4">
    <location>
        <begin position="69"/>
        <end position="87"/>
    </location>
</feature>
<evidence type="ECO:0000256" key="4">
    <source>
        <dbReference type="SAM" id="MobiDB-lite"/>
    </source>
</evidence>
<keyword evidence="3" id="KW-0456">Lyase</keyword>
<keyword evidence="2" id="KW-0479">Metal-binding</keyword>
<dbReference type="PANTHER" id="PTHR30502:SF0">
    <property type="entry name" value="PHOSPHOENOLPYRUVATE CARBOXYLASE FAMILY PROTEIN"/>
    <property type="match status" value="1"/>
</dbReference>
<keyword evidence="7" id="KW-1185">Reference proteome</keyword>
<name>A0AAV2E4Q2_9ROSI</name>
<dbReference type="InterPro" id="IPR040442">
    <property type="entry name" value="Pyrv_kinase-like_dom_sf"/>
</dbReference>
<dbReference type="InterPro" id="IPR015813">
    <property type="entry name" value="Pyrv/PenolPyrv_kinase-like_dom"/>
</dbReference>
<dbReference type="PANTHER" id="PTHR30502">
    <property type="entry name" value="2-KETO-3-DEOXY-L-RHAMNONATE ALDOLASE"/>
    <property type="match status" value="1"/>
</dbReference>
<gene>
    <name evidence="6" type="ORF">LTRI10_LOCUS22249</name>
</gene>
<dbReference type="GO" id="GO:0005737">
    <property type="term" value="C:cytoplasm"/>
    <property type="evidence" value="ECO:0007669"/>
    <property type="project" value="TreeGrafter"/>
</dbReference>
<comment type="similarity">
    <text evidence="1">Belongs to the HpcH/HpaI aldolase family.</text>
</comment>
<dbReference type="Proteomes" id="UP001497516">
    <property type="component" value="Chromosome 4"/>
</dbReference>
<dbReference type="SUPFAM" id="SSF51621">
    <property type="entry name" value="Phosphoenolpyruvate/pyruvate domain"/>
    <property type="match status" value="1"/>
</dbReference>
<proteinExistence type="inferred from homology"/>
<dbReference type="Pfam" id="PF03328">
    <property type="entry name" value="HpcH_HpaI"/>
    <property type="match status" value="1"/>
</dbReference>
<dbReference type="InterPro" id="IPR050251">
    <property type="entry name" value="HpcH-HpaI_aldolase"/>
</dbReference>
<evidence type="ECO:0000313" key="7">
    <source>
        <dbReference type="Proteomes" id="UP001497516"/>
    </source>
</evidence>
<accession>A0AAV2E4Q2</accession>
<dbReference type="AlphaFoldDB" id="A0AAV2E4Q2"/>
<dbReference type="InterPro" id="IPR005000">
    <property type="entry name" value="Aldolase/citrate-lyase_domain"/>
</dbReference>